<dbReference type="Proteomes" id="UP000789396">
    <property type="component" value="Unassembled WGS sequence"/>
</dbReference>
<protein>
    <submittedName>
        <fullName evidence="1">15495_t:CDS:1</fullName>
    </submittedName>
</protein>
<dbReference type="AlphaFoldDB" id="A0A9N9IYQ7"/>
<gene>
    <name evidence="1" type="ORF">RFULGI_LOCUS13819</name>
</gene>
<organism evidence="1 2">
    <name type="scientific">Racocetra fulgida</name>
    <dbReference type="NCBI Taxonomy" id="60492"/>
    <lineage>
        <taxon>Eukaryota</taxon>
        <taxon>Fungi</taxon>
        <taxon>Fungi incertae sedis</taxon>
        <taxon>Mucoromycota</taxon>
        <taxon>Glomeromycotina</taxon>
        <taxon>Glomeromycetes</taxon>
        <taxon>Diversisporales</taxon>
        <taxon>Gigasporaceae</taxon>
        <taxon>Racocetra</taxon>
    </lineage>
</organism>
<accession>A0A9N9IYQ7</accession>
<feature type="non-terminal residue" evidence="1">
    <location>
        <position position="1"/>
    </location>
</feature>
<reference evidence="1" key="1">
    <citation type="submission" date="2021-06" db="EMBL/GenBank/DDBJ databases">
        <authorList>
            <person name="Kallberg Y."/>
            <person name="Tangrot J."/>
            <person name="Rosling A."/>
        </authorList>
    </citation>
    <scope>NUCLEOTIDE SEQUENCE</scope>
    <source>
        <strain evidence="1">IN212</strain>
    </source>
</reference>
<name>A0A9N9IYQ7_9GLOM</name>
<sequence length="50" mass="5959">VEEIACNYTNLKYLSLKGYKRISEEVMKKLNLKIKIEYPLPLLWPIFTTI</sequence>
<keyword evidence="2" id="KW-1185">Reference proteome</keyword>
<evidence type="ECO:0000313" key="1">
    <source>
        <dbReference type="EMBL" id="CAG8754108.1"/>
    </source>
</evidence>
<dbReference type="EMBL" id="CAJVPZ010037689">
    <property type="protein sequence ID" value="CAG8754108.1"/>
    <property type="molecule type" value="Genomic_DNA"/>
</dbReference>
<feature type="non-terminal residue" evidence="1">
    <location>
        <position position="50"/>
    </location>
</feature>
<evidence type="ECO:0000313" key="2">
    <source>
        <dbReference type="Proteomes" id="UP000789396"/>
    </source>
</evidence>
<comment type="caution">
    <text evidence="1">The sequence shown here is derived from an EMBL/GenBank/DDBJ whole genome shotgun (WGS) entry which is preliminary data.</text>
</comment>
<proteinExistence type="predicted"/>
<dbReference type="OrthoDB" id="550575at2759"/>